<accession>A0A6J5NEE0</accession>
<proteinExistence type="predicted"/>
<name>A0A6J5NEE0_9CAUD</name>
<keyword evidence="1" id="KW-1133">Transmembrane helix</keyword>
<protein>
    <submittedName>
        <fullName evidence="2">Uncharacterized protein</fullName>
    </submittedName>
</protein>
<keyword evidence="1" id="KW-0812">Transmembrane</keyword>
<reference evidence="2" key="1">
    <citation type="submission" date="2020-04" db="EMBL/GenBank/DDBJ databases">
        <authorList>
            <person name="Chiriac C."/>
            <person name="Salcher M."/>
            <person name="Ghai R."/>
            <person name="Kavagutti S V."/>
        </authorList>
    </citation>
    <scope>NUCLEOTIDE SEQUENCE</scope>
</reference>
<evidence type="ECO:0000313" key="2">
    <source>
        <dbReference type="EMBL" id="CAB4157157.1"/>
    </source>
</evidence>
<sequence>MSKLQKIIVGLGVAGAVGFTYVITALRGMPEAFDWEDDEEEDHE</sequence>
<feature type="transmembrane region" description="Helical" evidence="1">
    <location>
        <begin position="7"/>
        <end position="26"/>
    </location>
</feature>
<evidence type="ECO:0000256" key="1">
    <source>
        <dbReference type="SAM" id="Phobius"/>
    </source>
</evidence>
<organism evidence="2">
    <name type="scientific">uncultured Caudovirales phage</name>
    <dbReference type="NCBI Taxonomy" id="2100421"/>
    <lineage>
        <taxon>Viruses</taxon>
        <taxon>Duplodnaviria</taxon>
        <taxon>Heunggongvirae</taxon>
        <taxon>Uroviricota</taxon>
        <taxon>Caudoviricetes</taxon>
        <taxon>Peduoviridae</taxon>
        <taxon>Maltschvirus</taxon>
        <taxon>Maltschvirus maltsch</taxon>
    </lineage>
</organism>
<gene>
    <name evidence="2" type="ORF">UFOVP694_5</name>
</gene>
<dbReference type="EMBL" id="LR796651">
    <property type="protein sequence ID" value="CAB4157157.1"/>
    <property type="molecule type" value="Genomic_DNA"/>
</dbReference>
<keyword evidence="1" id="KW-0472">Membrane</keyword>